<dbReference type="GO" id="GO:0003735">
    <property type="term" value="F:structural constituent of ribosome"/>
    <property type="evidence" value="ECO:0007669"/>
    <property type="project" value="InterPro"/>
</dbReference>
<evidence type="ECO:0000313" key="12">
    <source>
        <dbReference type="EMBL" id="HHI49658.1"/>
    </source>
</evidence>
<dbReference type="Gene3D" id="3.30.190.20">
    <property type="match status" value="1"/>
</dbReference>
<dbReference type="InterPro" id="IPR023674">
    <property type="entry name" value="Ribosomal_uL1-like"/>
</dbReference>
<dbReference type="PIRSF" id="PIRSF002155">
    <property type="entry name" value="Ribosomal_L1"/>
    <property type="match status" value="1"/>
</dbReference>
<evidence type="ECO:0000256" key="3">
    <source>
        <dbReference type="ARBA" id="ARBA00022491"/>
    </source>
</evidence>
<evidence type="ECO:0000256" key="4">
    <source>
        <dbReference type="ARBA" id="ARBA00022555"/>
    </source>
</evidence>
<evidence type="ECO:0000256" key="6">
    <source>
        <dbReference type="ARBA" id="ARBA00022845"/>
    </source>
</evidence>
<organism evidence="12">
    <name type="scientific">Candidatus Methanosuratincola petrocarbonis</name>
    <name type="common">ex Vanwonterghem et al. 2016</name>
    <dbReference type="NCBI Taxonomy" id="1867261"/>
    <lineage>
        <taxon>Archaea</taxon>
        <taxon>Thermoproteota</taxon>
        <taxon>Methanosuratincolia</taxon>
        <taxon>Candidatus Methanomethylicales</taxon>
        <taxon>Candidatus Methanomethylicaceae</taxon>
        <taxon>Candidatus Methanosuratincola (ex Vanwonterghem et al. 2016)</taxon>
    </lineage>
</organism>
<dbReference type="AlphaFoldDB" id="A0A7J3V0J9"/>
<keyword evidence="7 11" id="KW-0694">RNA-binding</keyword>
<comment type="function">
    <text evidence="11">Binds directly to 23S rRNA. Probably involved in E site tRNA release.</text>
</comment>
<keyword evidence="8 11" id="KW-0689">Ribosomal protein</keyword>
<dbReference type="GO" id="GO:0015934">
    <property type="term" value="C:large ribosomal subunit"/>
    <property type="evidence" value="ECO:0007669"/>
    <property type="project" value="InterPro"/>
</dbReference>
<dbReference type="SUPFAM" id="SSF56808">
    <property type="entry name" value="Ribosomal protein L1"/>
    <property type="match status" value="1"/>
</dbReference>
<dbReference type="PANTHER" id="PTHR36427">
    <property type="entry name" value="54S RIBOSOMAL PROTEIN L1, MITOCHONDRIAL"/>
    <property type="match status" value="1"/>
</dbReference>
<evidence type="ECO:0000256" key="10">
    <source>
        <dbReference type="ARBA" id="ARBA00045545"/>
    </source>
</evidence>
<dbReference type="FunFam" id="3.40.50.790:FF:000005">
    <property type="entry name" value="50S ribosomal protein L1"/>
    <property type="match status" value="1"/>
</dbReference>
<dbReference type="GO" id="GO:0019843">
    <property type="term" value="F:rRNA binding"/>
    <property type="evidence" value="ECO:0007669"/>
    <property type="project" value="UniProtKB-UniRule"/>
</dbReference>
<evidence type="ECO:0000256" key="1">
    <source>
        <dbReference type="ARBA" id="ARBA00010531"/>
    </source>
</evidence>
<dbReference type="PANTHER" id="PTHR36427:SF3">
    <property type="entry name" value="LARGE RIBOSOMAL SUBUNIT PROTEIN UL1M"/>
    <property type="match status" value="1"/>
</dbReference>
<protein>
    <recommendedName>
        <fullName evidence="11">Large ribosomal subunit protein uL1</fullName>
    </recommendedName>
</protein>
<gene>
    <name evidence="11" type="primary">rpl1</name>
    <name evidence="12" type="ORF">ENL91_05755</name>
</gene>
<keyword evidence="3 11" id="KW-0678">Repressor</keyword>
<keyword evidence="4 11" id="KW-0820">tRNA-binding</keyword>
<evidence type="ECO:0000256" key="11">
    <source>
        <dbReference type="HAMAP-Rule" id="MF_01318"/>
    </source>
</evidence>
<dbReference type="InterPro" id="IPR023669">
    <property type="entry name" value="Ribosomal_uL1_arc"/>
</dbReference>
<name>A0A7J3V0J9_9CREN</name>
<dbReference type="GO" id="GO:0000049">
    <property type="term" value="F:tRNA binding"/>
    <property type="evidence" value="ECO:0007669"/>
    <property type="project" value="UniProtKB-KW"/>
</dbReference>
<comment type="caution">
    <text evidence="12">The sequence shown here is derived from an EMBL/GenBank/DDBJ whole genome shotgun (WGS) entry which is preliminary data.</text>
</comment>
<reference evidence="12" key="1">
    <citation type="journal article" date="2020" name="mSystems">
        <title>Genome- and Community-Level Interaction Insights into Carbon Utilization and Element Cycling Functions of Hydrothermarchaeota in Hydrothermal Sediment.</title>
        <authorList>
            <person name="Zhou Z."/>
            <person name="Liu Y."/>
            <person name="Xu W."/>
            <person name="Pan J."/>
            <person name="Luo Z.H."/>
            <person name="Li M."/>
        </authorList>
    </citation>
    <scope>NUCLEOTIDE SEQUENCE [LARGE SCALE GENOMIC DNA]</scope>
    <source>
        <strain evidence="12">SpSt-1038</strain>
    </source>
</reference>
<evidence type="ECO:0000256" key="5">
    <source>
        <dbReference type="ARBA" id="ARBA00022730"/>
    </source>
</evidence>
<dbReference type="HAMAP" id="MF_01318_A">
    <property type="entry name" value="Ribosomal_uL1_A"/>
    <property type="match status" value="1"/>
</dbReference>
<dbReference type="GO" id="GO:0006417">
    <property type="term" value="P:regulation of translation"/>
    <property type="evidence" value="ECO:0007669"/>
    <property type="project" value="UniProtKB-KW"/>
</dbReference>
<dbReference type="EMBL" id="DRVT01000068">
    <property type="protein sequence ID" value="HHI49658.1"/>
    <property type="molecule type" value="Genomic_DNA"/>
</dbReference>
<accession>A0A7J3V0J9</accession>
<dbReference type="InterPro" id="IPR016095">
    <property type="entry name" value="Ribosomal_uL1_3-a/b-sand"/>
</dbReference>
<dbReference type="NCBIfam" id="NF003244">
    <property type="entry name" value="PRK04203.1"/>
    <property type="match status" value="1"/>
</dbReference>
<comment type="function">
    <text evidence="10">Probably involved in E site tRNA release. Binds directly to 23S rRNA.</text>
</comment>
<dbReference type="GO" id="GO:0006412">
    <property type="term" value="P:translation"/>
    <property type="evidence" value="ECO:0007669"/>
    <property type="project" value="UniProtKB-UniRule"/>
</dbReference>
<evidence type="ECO:0000256" key="8">
    <source>
        <dbReference type="ARBA" id="ARBA00022980"/>
    </source>
</evidence>
<dbReference type="Pfam" id="PF00687">
    <property type="entry name" value="Ribosomal_L1"/>
    <property type="match status" value="1"/>
</dbReference>
<evidence type="ECO:0000256" key="2">
    <source>
        <dbReference type="ARBA" id="ARBA00011838"/>
    </source>
</evidence>
<keyword evidence="6 11" id="KW-0810">Translation regulation</keyword>
<proteinExistence type="inferred from homology"/>
<keyword evidence="5 11" id="KW-0699">rRNA-binding</keyword>
<evidence type="ECO:0000256" key="7">
    <source>
        <dbReference type="ARBA" id="ARBA00022884"/>
    </source>
</evidence>
<comment type="similarity">
    <text evidence="1 11">Belongs to the universal ribosomal protein uL1 family.</text>
</comment>
<dbReference type="InterPro" id="IPR028364">
    <property type="entry name" value="Ribosomal_uL1/biogenesis"/>
</dbReference>
<evidence type="ECO:0000256" key="9">
    <source>
        <dbReference type="ARBA" id="ARBA00023274"/>
    </source>
</evidence>
<keyword evidence="9 11" id="KW-0687">Ribonucleoprotein</keyword>
<dbReference type="Gene3D" id="3.40.50.790">
    <property type="match status" value="1"/>
</dbReference>
<sequence length="221" mass="24713">MPRREYPMELDQKQLVNLVEEAKKNSKKRNFVQAVELFLSFKDLDVKSPENRINELVTLPHGPGRENKICVIADGDLVTKARSAGADLVITKQEIDQYAGNKKAIKKLAEAYDYFMARTDLMALVGKTFGTVLGPRGKMPEPIPPNANVDAIIKKYRNSIRIRIRDQPAVRCRVGSEEMPSAAIADNIMTVLTTVDRKIKLDQHLSKLAVKTTMGAPAKLR</sequence>
<comment type="subunit">
    <text evidence="2 11">Part of the 50S ribosomal subunit.</text>
</comment>
<dbReference type="InterPro" id="IPR002143">
    <property type="entry name" value="Ribosomal_uL1"/>
</dbReference>
<dbReference type="CDD" id="cd00403">
    <property type="entry name" value="Ribosomal_L1"/>
    <property type="match status" value="1"/>
</dbReference>
<comment type="function">
    <text evidence="11">Protein L1 is also a translational repressor protein, it controls the translation of its operon by binding to its mRNA.</text>
</comment>